<reference evidence="1" key="1">
    <citation type="journal article" date="2023" name="G3 (Bethesda)">
        <title>A reference genome for the long-term kleptoplast-retaining sea slug Elysia crispata morphotype clarki.</title>
        <authorList>
            <person name="Eastman K.E."/>
            <person name="Pendleton A.L."/>
            <person name="Shaikh M.A."/>
            <person name="Suttiyut T."/>
            <person name="Ogas R."/>
            <person name="Tomko P."/>
            <person name="Gavelis G."/>
            <person name="Widhalm J.R."/>
            <person name="Wisecaver J.H."/>
        </authorList>
    </citation>
    <scope>NUCLEOTIDE SEQUENCE</scope>
    <source>
        <strain evidence="1">ECLA1</strain>
    </source>
</reference>
<accession>A0AAE1AKF1</accession>
<dbReference type="Proteomes" id="UP001283361">
    <property type="component" value="Unassembled WGS sequence"/>
</dbReference>
<evidence type="ECO:0000313" key="2">
    <source>
        <dbReference type="Proteomes" id="UP001283361"/>
    </source>
</evidence>
<name>A0AAE1AKF1_9GAST</name>
<keyword evidence="2" id="KW-1185">Reference proteome</keyword>
<dbReference type="AlphaFoldDB" id="A0AAE1AKF1"/>
<comment type="caution">
    <text evidence="1">The sequence shown here is derived from an EMBL/GenBank/DDBJ whole genome shotgun (WGS) entry which is preliminary data.</text>
</comment>
<proteinExistence type="predicted"/>
<organism evidence="1 2">
    <name type="scientific">Elysia crispata</name>
    <name type="common">lettuce slug</name>
    <dbReference type="NCBI Taxonomy" id="231223"/>
    <lineage>
        <taxon>Eukaryota</taxon>
        <taxon>Metazoa</taxon>
        <taxon>Spiralia</taxon>
        <taxon>Lophotrochozoa</taxon>
        <taxon>Mollusca</taxon>
        <taxon>Gastropoda</taxon>
        <taxon>Heterobranchia</taxon>
        <taxon>Euthyneura</taxon>
        <taxon>Panpulmonata</taxon>
        <taxon>Sacoglossa</taxon>
        <taxon>Placobranchoidea</taxon>
        <taxon>Plakobranchidae</taxon>
        <taxon>Elysia</taxon>
    </lineage>
</organism>
<gene>
    <name evidence="1" type="ORF">RRG08_001648</name>
</gene>
<sequence length="187" mass="20800">MRKELESNICIGLVQRLIHIASPAADQNHAAPKERVEEAVVGGGTESGDRGVVVVISDLKCERNNQTPVRPGEEFGCDKTAASHGRDFCKPVSHPFIIISVADRTSVRIKLILYVITFRGWQQVPRLCHVRKDQHYMFESCVSDVMACGLWLESCVSDVMACGLWLESCVSDLMACGLWFVVCYLEI</sequence>
<evidence type="ECO:0000313" key="1">
    <source>
        <dbReference type="EMBL" id="KAK3789258.1"/>
    </source>
</evidence>
<protein>
    <submittedName>
        <fullName evidence="1">Uncharacterized protein</fullName>
    </submittedName>
</protein>
<dbReference type="EMBL" id="JAWDGP010001678">
    <property type="protein sequence ID" value="KAK3789258.1"/>
    <property type="molecule type" value="Genomic_DNA"/>
</dbReference>